<evidence type="ECO:0000313" key="2">
    <source>
        <dbReference type="EMBL" id="GMN64571.1"/>
    </source>
</evidence>
<dbReference type="AlphaFoldDB" id="A0AA88DZ58"/>
<feature type="region of interest" description="Disordered" evidence="1">
    <location>
        <begin position="1"/>
        <end position="25"/>
    </location>
</feature>
<keyword evidence="3" id="KW-1185">Reference proteome</keyword>
<evidence type="ECO:0000313" key="3">
    <source>
        <dbReference type="Proteomes" id="UP001187192"/>
    </source>
</evidence>
<reference evidence="2" key="1">
    <citation type="submission" date="2023-07" db="EMBL/GenBank/DDBJ databases">
        <title>draft genome sequence of fig (Ficus carica).</title>
        <authorList>
            <person name="Takahashi T."/>
            <person name="Nishimura K."/>
        </authorList>
    </citation>
    <scope>NUCLEOTIDE SEQUENCE</scope>
</reference>
<name>A0AA88DZ58_FICCA</name>
<evidence type="ECO:0008006" key="4">
    <source>
        <dbReference type="Google" id="ProtNLM"/>
    </source>
</evidence>
<feature type="compositionally biased region" description="Basic and acidic residues" evidence="1">
    <location>
        <begin position="1"/>
        <end position="21"/>
    </location>
</feature>
<organism evidence="2 3">
    <name type="scientific">Ficus carica</name>
    <name type="common">Common fig</name>
    <dbReference type="NCBI Taxonomy" id="3494"/>
    <lineage>
        <taxon>Eukaryota</taxon>
        <taxon>Viridiplantae</taxon>
        <taxon>Streptophyta</taxon>
        <taxon>Embryophyta</taxon>
        <taxon>Tracheophyta</taxon>
        <taxon>Spermatophyta</taxon>
        <taxon>Magnoliopsida</taxon>
        <taxon>eudicotyledons</taxon>
        <taxon>Gunneridae</taxon>
        <taxon>Pentapetalae</taxon>
        <taxon>rosids</taxon>
        <taxon>fabids</taxon>
        <taxon>Rosales</taxon>
        <taxon>Moraceae</taxon>
        <taxon>Ficeae</taxon>
        <taxon>Ficus</taxon>
    </lineage>
</organism>
<evidence type="ECO:0000256" key="1">
    <source>
        <dbReference type="SAM" id="MobiDB-lite"/>
    </source>
</evidence>
<comment type="caution">
    <text evidence="2">The sequence shown here is derived from an EMBL/GenBank/DDBJ whole genome shotgun (WGS) entry which is preliminary data.</text>
</comment>
<protein>
    <recommendedName>
        <fullName evidence="4">CCHC-type domain-containing protein</fullName>
    </recommendedName>
</protein>
<proteinExistence type="predicted"/>
<dbReference type="Proteomes" id="UP001187192">
    <property type="component" value="Unassembled WGS sequence"/>
</dbReference>
<accession>A0AA88DZ58</accession>
<dbReference type="EMBL" id="BTGU01000186">
    <property type="protein sequence ID" value="GMN64571.1"/>
    <property type="molecule type" value="Genomic_DNA"/>
</dbReference>
<gene>
    <name evidence="2" type="ORF">TIFTF001_033637</name>
</gene>
<sequence length="197" mass="22789">MNRYRNELGRFARRPEDPSEKDPEEAFEYLNELAEKAHTWTGPSATDSTSRSRPAGVYQLREEDNLKAQIKSLTRHIEALKTKEGRGIHMVARAESQEPCFVCGGLEHLAKDCLVNYAPKYHAQSLRSSLENTLQSFMEAQTRMNQKFESLFTQMVEESKKMKSQITKLMLEKSDPISELRRNGSFKIFMPIQKRRS</sequence>